<gene>
    <name evidence="1" type="ORF">TRV_06921</name>
</gene>
<dbReference type="Proteomes" id="UP000008383">
    <property type="component" value="Unassembled WGS sequence"/>
</dbReference>
<name>D4DIB3_TRIVH</name>
<dbReference type="RefSeq" id="XP_003019056.1">
    <property type="nucleotide sequence ID" value="XM_003019010.1"/>
</dbReference>
<dbReference type="HOGENOM" id="CLU_3162574_0_0_1"/>
<comment type="caution">
    <text evidence="1">The sequence shown here is derived from an EMBL/GenBank/DDBJ whole genome shotgun (WGS) entry which is preliminary data.</text>
</comment>
<feature type="non-terminal residue" evidence="1">
    <location>
        <position position="1"/>
    </location>
</feature>
<sequence>LTIPLLSAAPWSQHPRLNNIRISSSSSSPSSSFLSFFTFSLQFFDLAD</sequence>
<keyword evidence="2" id="KW-1185">Reference proteome</keyword>
<dbReference type="AlphaFoldDB" id="D4DIB3"/>
<evidence type="ECO:0000313" key="1">
    <source>
        <dbReference type="EMBL" id="EFE38411.1"/>
    </source>
</evidence>
<dbReference type="GeneID" id="9582541"/>
<dbReference type="EMBL" id="ACYE01000401">
    <property type="protein sequence ID" value="EFE38411.1"/>
    <property type="molecule type" value="Genomic_DNA"/>
</dbReference>
<protein>
    <submittedName>
        <fullName evidence="1">Uncharacterized protein</fullName>
    </submittedName>
</protein>
<reference evidence="2" key="1">
    <citation type="journal article" date="2011" name="Genome Biol.">
        <title>Comparative and functional genomics provide insights into the pathogenicity of dermatophytic fungi.</title>
        <authorList>
            <person name="Burmester A."/>
            <person name="Shelest E."/>
            <person name="Gloeckner G."/>
            <person name="Heddergott C."/>
            <person name="Schindler S."/>
            <person name="Staib P."/>
            <person name="Heidel A."/>
            <person name="Felder M."/>
            <person name="Petzold A."/>
            <person name="Szafranski K."/>
            <person name="Feuermann M."/>
            <person name="Pedruzzi I."/>
            <person name="Priebe S."/>
            <person name="Groth M."/>
            <person name="Winkler R."/>
            <person name="Li W."/>
            <person name="Kniemeyer O."/>
            <person name="Schroeckh V."/>
            <person name="Hertweck C."/>
            <person name="Hube B."/>
            <person name="White T.C."/>
            <person name="Platzer M."/>
            <person name="Guthke R."/>
            <person name="Heitman J."/>
            <person name="Woestemeyer J."/>
            <person name="Zipfel P.F."/>
            <person name="Monod M."/>
            <person name="Brakhage A.A."/>
        </authorList>
    </citation>
    <scope>NUCLEOTIDE SEQUENCE [LARGE SCALE GENOMIC DNA]</scope>
    <source>
        <strain evidence="2">HKI 0517</strain>
    </source>
</reference>
<dbReference type="KEGG" id="tve:TRV_06921"/>
<accession>D4DIB3</accession>
<evidence type="ECO:0000313" key="2">
    <source>
        <dbReference type="Proteomes" id="UP000008383"/>
    </source>
</evidence>
<proteinExistence type="predicted"/>
<organism evidence="1 2">
    <name type="scientific">Trichophyton verrucosum (strain HKI 0517)</name>
    <dbReference type="NCBI Taxonomy" id="663202"/>
    <lineage>
        <taxon>Eukaryota</taxon>
        <taxon>Fungi</taxon>
        <taxon>Dikarya</taxon>
        <taxon>Ascomycota</taxon>
        <taxon>Pezizomycotina</taxon>
        <taxon>Eurotiomycetes</taxon>
        <taxon>Eurotiomycetidae</taxon>
        <taxon>Onygenales</taxon>
        <taxon>Arthrodermataceae</taxon>
        <taxon>Trichophyton</taxon>
    </lineage>
</organism>